<sequence>MNKLKKMIKEQTPTNTTPEKSPSPNGDGQQSGISKVARARLQKDFAEYEPIPGCIFEQVDKNDITKFKLSISPLEGYYQGGKWSFLFECPRDYPNNPPKVTCVTPIYHPNIDLEGHVCLSTLRLDKDWSPVSTLNHVVCGLLSLFLEPNPDDPLNTEAGETMKRDINEFVRLVNKTMRGGRFFGKDFPRFK</sequence>
<feature type="domain" description="UBC core" evidence="10">
    <location>
        <begin position="36"/>
        <end position="182"/>
    </location>
</feature>
<dbReference type="PROSITE" id="PS00183">
    <property type="entry name" value="UBC_1"/>
    <property type="match status" value="1"/>
</dbReference>
<dbReference type="CDD" id="cd23794">
    <property type="entry name" value="UBCc_UBE2F_UBE2M"/>
    <property type="match status" value="1"/>
</dbReference>
<dbReference type="InterPro" id="IPR000608">
    <property type="entry name" value="UBC"/>
</dbReference>
<keyword evidence="2" id="KW-0808">Transferase</keyword>
<dbReference type="SUPFAM" id="SSF54495">
    <property type="entry name" value="UBC-like"/>
    <property type="match status" value="1"/>
</dbReference>
<gene>
    <name evidence="11" type="ORF">EDI_327030</name>
</gene>
<keyword evidence="5 8" id="KW-0067">ATP-binding</keyword>
<dbReference type="PANTHER" id="PTHR24067">
    <property type="entry name" value="UBIQUITIN-CONJUGATING ENZYME E2"/>
    <property type="match status" value="1"/>
</dbReference>
<comment type="pathway">
    <text evidence="1">Protein modification; protein neddylation.</text>
</comment>
<dbReference type="GO" id="GO:0005524">
    <property type="term" value="F:ATP binding"/>
    <property type="evidence" value="ECO:0007669"/>
    <property type="project" value="UniProtKB-UniRule"/>
</dbReference>
<dbReference type="GO" id="GO:0016740">
    <property type="term" value="F:transferase activity"/>
    <property type="evidence" value="ECO:0007669"/>
    <property type="project" value="UniProtKB-KW"/>
</dbReference>
<dbReference type="OrthoDB" id="10249039at2759"/>
<protein>
    <recommendedName>
        <fullName evidence="6">NEDD8 carrier protein</fullName>
    </recommendedName>
</protein>
<evidence type="ECO:0000256" key="4">
    <source>
        <dbReference type="ARBA" id="ARBA00022786"/>
    </source>
</evidence>
<feature type="region of interest" description="Disordered" evidence="9">
    <location>
        <begin position="1"/>
        <end position="35"/>
    </location>
</feature>
<dbReference type="RefSeq" id="XP_001739664.1">
    <property type="nucleotide sequence ID" value="XM_001739612.1"/>
</dbReference>
<dbReference type="KEGG" id="edi:EDI_327030"/>
<evidence type="ECO:0000313" key="11">
    <source>
        <dbReference type="EMBL" id="EDR23952.1"/>
    </source>
</evidence>
<accession>B0ENE5</accession>
<comment type="similarity">
    <text evidence="8">Belongs to the ubiquitin-conjugating enzyme family.</text>
</comment>
<organism evidence="12">
    <name type="scientific">Entamoeba dispar (strain ATCC PRA-260 / SAW760)</name>
    <dbReference type="NCBI Taxonomy" id="370354"/>
    <lineage>
        <taxon>Eukaryota</taxon>
        <taxon>Amoebozoa</taxon>
        <taxon>Evosea</taxon>
        <taxon>Archamoebae</taxon>
        <taxon>Mastigamoebida</taxon>
        <taxon>Entamoebidae</taxon>
        <taxon>Entamoeba</taxon>
    </lineage>
</organism>
<evidence type="ECO:0000256" key="1">
    <source>
        <dbReference type="ARBA" id="ARBA00005032"/>
    </source>
</evidence>
<keyword evidence="11" id="KW-0436">Ligase</keyword>
<dbReference type="eggNOG" id="KOG0420">
    <property type="taxonomic scope" value="Eukaryota"/>
</dbReference>
<dbReference type="Proteomes" id="UP000008076">
    <property type="component" value="Unassembled WGS sequence"/>
</dbReference>
<evidence type="ECO:0000256" key="5">
    <source>
        <dbReference type="ARBA" id="ARBA00022840"/>
    </source>
</evidence>
<evidence type="ECO:0000256" key="3">
    <source>
        <dbReference type="ARBA" id="ARBA00022741"/>
    </source>
</evidence>
<dbReference type="AlphaFoldDB" id="B0ENE5"/>
<dbReference type="Gene3D" id="3.10.110.10">
    <property type="entry name" value="Ubiquitin Conjugating Enzyme"/>
    <property type="match status" value="1"/>
</dbReference>
<dbReference type="Pfam" id="PF00179">
    <property type="entry name" value="UQ_con"/>
    <property type="match status" value="1"/>
</dbReference>
<proteinExistence type="inferred from homology"/>
<evidence type="ECO:0000256" key="2">
    <source>
        <dbReference type="ARBA" id="ARBA00022679"/>
    </source>
</evidence>
<evidence type="ECO:0000256" key="6">
    <source>
        <dbReference type="ARBA" id="ARBA00079113"/>
    </source>
</evidence>
<evidence type="ECO:0000256" key="7">
    <source>
        <dbReference type="PROSITE-ProRule" id="PRU10133"/>
    </source>
</evidence>
<dbReference type="GeneID" id="5884805"/>
<dbReference type="EMBL" id="DS550078">
    <property type="protein sequence ID" value="EDR23952.1"/>
    <property type="molecule type" value="Genomic_DNA"/>
</dbReference>
<evidence type="ECO:0000313" key="12">
    <source>
        <dbReference type="Proteomes" id="UP000008076"/>
    </source>
</evidence>
<feature type="compositionally biased region" description="Polar residues" evidence="9">
    <location>
        <begin position="11"/>
        <end position="33"/>
    </location>
</feature>
<dbReference type="GO" id="GO:0016874">
    <property type="term" value="F:ligase activity"/>
    <property type="evidence" value="ECO:0007669"/>
    <property type="project" value="UniProtKB-KW"/>
</dbReference>
<reference evidence="12" key="1">
    <citation type="submission" date="2007-12" db="EMBL/GenBank/DDBJ databases">
        <title>Annotation of Entamoeba dispar SAW760.</title>
        <authorList>
            <person name="Lorenzi H."/>
            <person name="Inman J."/>
            <person name="Schobel S."/>
            <person name="Amedeo P."/>
            <person name="Caler E."/>
        </authorList>
    </citation>
    <scope>NUCLEOTIDE SEQUENCE [LARGE SCALE GENOMIC DNA]</scope>
    <source>
        <strain evidence="12">ATCC PRA-260 / SAW760</strain>
    </source>
</reference>
<keyword evidence="12" id="KW-1185">Reference proteome</keyword>
<keyword evidence="4 8" id="KW-0833">Ubl conjugation pathway</keyword>
<dbReference type="PROSITE" id="PS50127">
    <property type="entry name" value="UBC_2"/>
    <property type="match status" value="1"/>
</dbReference>
<name>B0ENE5_ENTDS</name>
<feature type="active site" description="Glycyl thioester intermediate" evidence="7">
    <location>
        <position position="118"/>
    </location>
</feature>
<dbReference type="InterPro" id="IPR050113">
    <property type="entry name" value="Ub_conjugating_enzyme"/>
</dbReference>
<dbReference type="OMA" id="CQVDFPD"/>
<dbReference type="InterPro" id="IPR016135">
    <property type="entry name" value="UBQ-conjugating_enzyme/RWD"/>
</dbReference>
<dbReference type="FunFam" id="3.10.110.10:FF:000239">
    <property type="entry name" value="NEDD8-conjugating enzyme Ubc12"/>
    <property type="match status" value="1"/>
</dbReference>
<evidence type="ECO:0000256" key="9">
    <source>
        <dbReference type="SAM" id="MobiDB-lite"/>
    </source>
</evidence>
<dbReference type="VEuPathDB" id="AmoebaDB:EDI_327030"/>
<dbReference type="InterPro" id="IPR023313">
    <property type="entry name" value="UBQ-conjugating_AS"/>
</dbReference>
<dbReference type="SMART" id="SM00212">
    <property type="entry name" value="UBCc"/>
    <property type="match status" value="1"/>
</dbReference>
<evidence type="ECO:0000259" key="10">
    <source>
        <dbReference type="PROSITE" id="PS50127"/>
    </source>
</evidence>
<keyword evidence="3 8" id="KW-0547">Nucleotide-binding</keyword>
<evidence type="ECO:0000256" key="8">
    <source>
        <dbReference type="RuleBase" id="RU362109"/>
    </source>
</evidence>